<dbReference type="EMBL" id="KZ360368">
    <property type="protein sequence ID" value="PIO58664.1"/>
    <property type="molecule type" value="Genomic_DNA"/>
</dbReference>
<evidence type="ECO:0000313" key="2">
    <source>
        <dbReference type="EMBL" id="PIO58664.1"/>
    </source>
</evidence>
<name>A0A2G9TKY5_TELCI</name>
<dbReference type="Proteomes" id="UP000230423">
    <property type="component" value="Unassembled WGS sequence"/>
</dbReference>
<reference evidence="2 3" key="1">
    <citation type="submission" date="2015-09" db="EMBL/GenBank/DDBJ databases">
        <title>Draft genome of the parasitic nematode Teladorsagia circumcincta isolate WARC Sus (inbred).</title>
        <authorList>
            <person name="Mitreva M."/>
        </authorList>
    </citation>
    <scope>NUCLEOTIDE SEQUENCE [LARGE SCALE GENOMIC DNA]</scope>
    <source>
        <strain evidence="2 3">S</strain>
    </source>
</reference>
<proteinExistence type="predicted"/>
<organism evidence="2 3">
    <name type="scientific">Teladorsagia circumcincta</name>
    <name type="common">Brown stomach worm</name>
    <name type="synonym">Ostertagia circumcincta</name>
    <dbReference type="NCBI Taxonomy" id="45464"/>
    <lineage>
        <taxon>Eukaryota</taxon>
        <taxon>Metazoa</taxon>
        <taxon>Ecdysozoa</taxon>
        <taxon>Nematoda</taxon>
        <taxon>Chromadorea</taxon>
        <taxon>Rhabditida</taxon>
        <taxon>Rhabditina</taxon>
        <taxon>Rhabditomorpha</taxon>
        <taxon>Strongyloidea</taxon>
        <taxon>Trichostrongylidae</taxon>
        <taxon>Teladorsagia</taxon>
    </lineage>
</organism>
<protein>
    <submittedName>
        <fullName evidence="2">Uncharacterized protein</fullName>
    </submittedName>
</protein>
<evidence type="ECO:0000256" key="1">
    <source>
        <dbReference type="SAM" id="MobiDB-lite"/>
    </source>
</evidence>
<feature type="compositionally biased region" description="Acidic residues" evidence="1">
    <location>
        <begin position="7"/>
        <end position="18"/>
    </location>
</feature>
<keyword evidence="3" id="KW-1185">Reference proteome</keyword>
<sequence>MDKLTGDESESPPGDQDEQGSLAELFRWRHYSPRHAEPWEYFKSVAGFVTTPLNDLTFAFHSSRAPK</sequence>
<evidence type="ECO:0000313" key="3">
    <source>
        <dbReference type="Proteomes" id="UP000230423"/>
    </source>
</evidence>
<accession>A0A2G9TKY5</accession>
<gene>
    <name evidence="2" type="ORF">TELCIR_19896</name>
</gene>
<dbReference type="AlphaFoldDB" id="A0A2G9TKY5"/>
<feature type="region of interest" description="Disordered" evidence="1">
    <location>
        <begin position="1"/>
        <end position="23"/>
    </location>
</feature>